<keyword evidence="8" id="KW-1185">Reference proteome</keyword>
<dbReference type="GO" id="GO:0048268">
    <property type="term" value="P:clathrin coat assembly"/>
    <property type="evidence" value="ECO:0007669"/>
    <property type="project" value="TreeGrafter"/>
</dbReference>
<evidence type="ECO:0000313" key="7">
    <source>
        <dbReference type="EMBL" id="KAF0882433.1"/>
    </source>
</evidence>
<proteinExistence type="predicted"/>
<dbReference type="PANTHER" id="PTHR23065">
    <property type="entry name" value="PROLINE-SERINE-THREONINE PHOSPHATASE INTERACTING PROTEIN 1"/>
    <property type="match status" value="1"/>
</dbReference>
<feature type="domain" description="MHD" evidence="6">
    <location>
        <begin position="16"/>
        <end position="268"/>
    </location>
</feature>
<dbReference type="GO" id="GO:0072583">
    <property type="term" value="P:clathrin-dependent endocytosis"/>
    <property type="evidence" value="ECO:0007669"/>
    <property type="project" value="TreeGrafter"/>
</dbReference>
<dbReference type="GO" id="GO:0098793">
    <property type="term" value="C:presynapse"/>
    <property type="evidence" value="ECO:0007669"/>
    <property type="project" value="GOC"/>
</dbReference>
<reference evidence="7 8" key="1">
    <citation type="submission" date="2019-11" db="EMBL/GenBank/DDBJ databases">
        <authorList>
            <person name="Yang C."/>
            <person name="Li F."/>
        </authorList>
    </citation>
    <scope>NUCLEOTIDE SEQUENCE [LARGE SCALE GENOMIC DNA]</scope>
    <source>
        <strain evidence="7">KB4526</strain>
        <tissue evidence="7">Muscle</tissue>
    </source>
</reference>
<dbReference type="GO" id="GO:0030136">
    <property type="term" value="C:clathrin-coated vesicle"/>
    <property type="evidence" value="ECO:0007669"/>
    <property type="project" value="TreeGrafter"/>
</dbReference>
<comment type="caution">
    <text evidence="7">The sequence shown here is derived from an EMBL/GenBank/DDBJ whole genome shotgun (WGS) entry which is preliminary data.</text>
</comment>
<comment type="subcellular location">
    <subcellularLocation>
        <location evidence="1">Membrane</location>
        <location evidence="1">Clathrin-coated pit</location>
        <topology evidence="1">Peripheral membrane protein</topology>
        <orientation evidence="1">Cytoplasmic side</orientation>
    </subcellularLocation>
</comment>
<dbReference type="GO" id="GO:0048488">
    <property type="term" value="P:synaptic vesicle endocytosis"/>
    <property type="evidence" value="ECO:0007669"/>
    <property type="project" value="TreeGrafter"/>
</dbReference>
<dbReference type="EMBL" id="VOAJ01002532">
    <property type="protein sequence ID" value="KAF0882433.1"/>
    <property type="molecule type" value="Genomic_DNA"/>
</dbReference>
<feature type="non-terminal residue" evidence="7">
    <location>
        <position position="268"/>
    </location>
</feature>
<keyword evidence="2" id="KW-0597">Phosphoprotein</keyword>
<protein>
    <submittedName>
        <fullName evidence="7">FCHO2 protein</fullName>
    </submittedName>
</protein>
<feature type="non-terminal residue" evidence="7">
    <location>
        <position position="1"/>
    </location>
</feature>
<name>A0A6G1B4J2_CROCR</name>
<evidence type="ECO:0000256" key="4">
    <source>
        <dbReference type="ARBA" id="ARBA00023136"/>
    </source>
</evidence>
<dbReference type="GO" id="GO:0005886">
    <property type="term" value="C:plasma membrane"/>
    <property type="evidence" value="ECO:0007669"/>
    <property type="project" value="TreeGrafter"/>
</dbReference>
<dbReference type="GO" id="GO:0005905">
    <property type="term" value="C:clathrin-coated pit"/>
    <property type="evidence" value="ECO:0007669"/>
    <property type="project" value="UniProtKB-SubCell"/>
</dbReference>
<gene>
    <name evidence="7" type="primary">Fcho2</name>
    <name evidence="7" type="ORF">FOF47_R09947</name>
</gene>
<dbReference type="PANTHER" id="PTHR23065:SF8">
    <property type="entry name" value="F-BAR DOMAIN ONLY PROTEIN 2"/>
    <property type="match status" value="1"/>
</dbReference>
<evidence type="ECO:0000313" key="8">
    <source>
        <dbReference type="Proteomes" id="UP000475037"/>
    </source>
</evidence>
<evidence type="ECO:0000256" key="1">
    <source>
        <dbReference type="ARBA" id="ARBA00004283"/>
    </source>
</evidence>
<organism evidence="7 8">
    <name type="scientific">Crocuta crocuta</name>
    <name type="common">Spotted hyena</name>
    <dbReference type="NCBI Taxonomy" id="9678"/>
    <lineage>
        <taxon>Eukaryota</taxon>
        <taxon>Metazoa</taxon>
        <taxon>Chordata</taxon>
        <taxon>Craniata</taxon>
        <taxon>Vertebrata</taxon>
        <taxon>Euteleostomi</taxon>
        <taxon>Mammalia</taxon>
        <taxon>Eutheria</taxon>
        <taxon>Laurasiatheria</taxon>
        <taxon>Carnivora</taxon>
        <taxon>Feliformia</taxon>
        <taxon>Hyaenidae</taxon>
        <taxon>Crocuta</taxon>
    </lineage>
</organism>
<keyword evidence="4" id="KW-0472">Membrane</keyword>
<evidence type="ECO:0000256" key="5">
    <source>
        <dbReference type="ARBA" id="ARBA00023176"/>
    </source>
</evidence>
<keyword evidence="5" id="KW-0168">Coated pit</keyword>
<dbReference type="PROSITE" id="PS51072">
    <property type="entry name" value="MHD"/>
    <property type="match status" value="1"/>
</dbReference>
<accession>A0A6G1B4J2</accession>
<dbReference type="Proteomes" id="UP000475037">
    <property type="component" value="Unassembled WGS sequence"/>
</dbReference>
<dbReference type="InterPro" id="IPR028565">
    <property type="entry name" value="MHD"/>
</dbReference>
<dbReference type="InterPro" id="IPR018808">
    <property type="entry name" value="Muniscin_C"/>
</dbReference>
<evidence type="ECO:0000259" key="6">
    <source>
        <dbReference type="PROSITE" id="PS51072"/>
    </source>
</evidence>
<dbReference type="Pfam" id="PF10291">
    <property type="entry name" value="muHD"/>
    <property type="match status" value="2"/>
</dbReference>
<dbReference type="AlphaFoldDB" id="A0A6G1B4J2"/>
<keyword evidence="3" id="KW-0254">Endocytosis</keyword>
<evidence type="ECO:0000256" key="3">
    <source>
        <dbReference type="ARBA" id="ARBA00022583"/>
    </source>
</evidence>
<evidence type="ECO:0000256" key="2">
    <source>
        <dbReference type="ARBA" id="ARBA00022553"/>
    </source>
</evidence>
<sequence>GVSRGPSPVSLGNQDTLPVAVALTESVNAYFKGADPTKCIVKITGDMTISFPSGIIKVFTSNPSPAVLCFRVKHISRLEQILPNAQLVFSDPSQCDSNTKDFWMNMQAVTVYLKKLSEQNPAASYYNVDVLKYQVSSNGIQSTPLNLATYWKCSAGTTDLRVDYKYNPEAMVAPSVLSNIQVVVPVDGGVTNMQSLPPAFFILFLVGSGSLRAKFDLSEGPSKPTTLAVQFLSEGSTLSGVDIELVGTGYRLSLVKKRFATGKLGDFV</sequence>